<reference evidence="14 15" key="1">
    <citation type="submission" date="2020-08" db="EMBL/GenBank/DDBJ databases">
        <title>Genomic Encyclopedia of Type Strains, Phase IV (KMG-IV): sequencing the most valuable type-strain genomes for metagenomic binning, comparative biology and taxonomic classification.</title>
        <authorList>
            <person name="Goeker M."/>
        </authorList>
    </citation>
    <scope>NUCLEOTIDE SEQUENCE [LARGE SCALE GENOMIC DNA]</scope>
    <source>
        <strain evidence="14 15">YC6886</strain>
    </source>
</reference>
<evidence type="ECO:0000256" key="10">
    <source>
        <dbReference type="HAMAP-Rule" id="MF_00185"/>
    </source>
</evidence>
<feature type="site" description="Interaction with substrate tRNA" evidence="10">
    <location>
        <position position="129"/>
    </location>
</feature>
<evidence type="ECO:0000313" key="14">
    <source>
        <dbReference type="EMBL" id="MBB5352207.1"/>
    </source>
</evidence>
<feature type="site" description="Interaction with substrate tRNA" evidence="10">
    <location>
        <position position="107"/>
    </location>
</feature>
<dbReference type="Gene3D" id="1.10.20.140">
    <property type="match status" value="1"/>
</dbReference>
<evidence type="ECO:0000256" key="8">
    <source>
        <dbReference type="ARBA" id="ARBA00022842"/>
    </source>
</evidence>
<gene>
    <name evidence="10" type="primary">miaA</name>
    <name evidence="14" type="ORF">HNR46_002450</name>
</gene>
<dbReference type="EMBL" id="JACHFD010000011">
    <property type="protein sequence ID" value="MBB5352207.1"/>
    <property type="molecule type" value="Genomic_DNA"/>
</dbReference>
<proteinExistence type="inferred from homology"/>
<protein>
    <recommendedName>
        <fullName evidence="10">tRNA dimethylallyltransferase</fullName>
        <ecNumber evidence="10">2.5.1.75</ecNumber>
    </recommendedName>
    <alternativeName>
        <fullName evidence="10">Dimethylallyl diphosphate:tRNA dimethylallyltransferase</fullName>
        <shortName evidence="10">DMAPP:tRNA dimethylallyltransferase</shortName>
        <shortName evidence="10">DMATase</shortName>
    </alternativeName>
    <alternativeName>
        <fullName evidence="10">Isopentenyl-diphosphate:tRNA isopentenyltransferase</fullName>
        <shortName evidence="10">IPP transferase</shortName>
        <shortName evidence="10">IPPT</shortName>
        <shortName evidence="10">IPTase</shortName>
    </alternativeName>
</protein>
<dbReference type="AlphaFoldDB" id="A0A840V1I6"/>
<comment type="function">
    <text evidence="2 10 12">Catalyzes the transfer of a dimethylallyl group onto the adenine at position 37 in tRNAs that read codons beginning with uridine, leading to the formation of N6-(dimethylallyl)adenosine (i(6)A).</text>
</comment>
<comment type="subunit">
    <text evidence="10">Monomer.</text>
</comment>
<dbReference type="RefSeq" id="WP_184019046.1">
    <property type="nucleotide sequence ID" value="NZ_JACHFD010000011.1"/>
</dbReference>
<evidence type="ECO:0000256" key="12">
    <source>
        <dbReference type="RuleBase" id="RU003784"/>
    </source>
</evidence>
<feature type="binding site" evidence="10">
    <location>
        <begin position="18"/>
        <end position="23"/>
    </location>
    <ligand>
        <name>substrate</name>
    </ligand>
</feature>
<dbReference type="PANTHER" id="PTHR11088">
    <property type="entry name" value="TRNA DIMETHYLALLYLTRANSFERASE"/>
    <property type="match status" value="1"/>
</dbReference>
<dbReference type="Gene3D" id="3.40.50.300">
    <property type="entry name" value="P-loop containing nucleotide triphosphate hydrolases"/>
    <property type="match status" value="1"/>
</dbReference>
<dbReference type="NCBIfam" id="TIGR00174">
    <property type="entry name" value="miaA"/>
    <property type="match status" value="1"/>
</dbReference>
<evidence type="ECO:0000256" key="13">
    <source>
        <dbReference type="RuleBase" id="RU003785"/>
    </source>
</evidence>
<evidence type="ECO:0000256" key="3">
    <source>
        <dbReference type="ARBA" id="ARBA00005842"/>
    </source>
</evidence>
<sequence length="305" mass="33890">MTLNAVGSPSPIFLCGPTASGKSALAAELAQQCEGEVVNADAFQLYHGLETLVAAPSPSERSIAPHHLYGVLSPEETCDAMRYREMALSVIQEIQSRGRIPIVTGGSGLYLKFLTHGPDPLPPGDPELRRQLDTRSLPDLIQELTRLDPLEASRTPLANRRYVSRALEICLLSGRPCSELRDRWTRKTQEIDLTLTGLVLRRERSDLHRRIELRTRQMLAGGALQEVRTTPLSPTLSKAIGVPQIRQFLEGTIDLDRCHEHIAAATRQYAKRQETWFRREKWLLPLPWSPGADLPISAALSLLGS</sequence>
<keyword evidence="5 10" id="KW-0819">tRNA processing</keyword>
<evidence type="ECO:0000256" key="4">
    <source>
        <dbReference type="ARBA" id="ARBA00022679"/>
    </source>
</evidence>
<dbReference type="GO" id="GO:0005524">
    <property type="term" value="F:ATP binding"/>
    <property type="evidence" value="ECO:0007669"/>
    <property type="project" value="UniProtKB-UniRule"/>
</dbReference>
<evidence type="ECO:0000256" key="7">
    <source>
        <dbReference type="ARBA" id="ARBA00022840"/>
    </source>
</evidence>
<comment type="catalytic activity">
    <reaction evidence="9 10 11">
        <text>adenosine(37) in tRNA + dimethylallyl diphosphate = N(6)-dimethylallyladenosine(37) in tRNA + diphosphate</text>
        <dbReference type="Rhea" id="RHEA:26482"/>
        <dbReference type="Rhea" id="RHEA-COMP:10162"/>
        <dbReference type="Rhea" id="RHEA-COMP:10375"/>
        <dbReference type="ChEBI" id="CHEBI:33019"/>
        <dbReference type="ChEBI" id="CHEBI:57623"/>
        <dbReference type="ChEBI" id="CHEBI:74411"/>
        <dbReference type="ChEBI" id="CHEBI:74415"/>
        <dbReference type="EC" id="2.5.1.75"/>
    </reaction>
</comment>
<comment type="caution">
    <text evidence="10">Lacks conserved residue(s) required for the propagation of feature annotation.</text>
</comment>
<keyword evidence="15" id="KW-1185">Reference proteome</keyword>
<dbReference type="Pfam" id="PF01715">
    <property type="entry name" value="IPPT"/>
    <property type="match status" value="1"/>
</dbReference>
<evidence type="ECO:0000256" key="6">
    <source>
        <dbReference type="ARBA" id="ARBA00022741"/>
    </source>
</evidence>
<comment type="cofactor">
    <cofactor evidence="1 10">
        <name>Mg(2+)</name>
        <dbReference type="ChEBI" id="CHEBI:18420"/>
    </cofactor>
</comment>
<dbReference type="Proteomes" id="UP000557717">
    <property type="component" value="Unassembled WGS sequence"/>
</dbReference>
<dbReference type="InterPro" id="IPR018022">
    <property type="entry name" value="IPT"/>
</dbReference>
<evidence type="ECO:0000256" key="5">
    <source>
        <dbReference type="ARBA" id="ARBA00022694"/>
    </source>
</evidence>
<dbReference type="EC" id="2.5.1.75" evidence="10"/>
<comment type="similarity">
    <text evidence="3 10 13">Belongs to the IPP transferase family.</text>
</comment>
<evidence type="ECO:0000256" key="11">
    <source>
        <dbReference type="RuleBase" id="RU003783"/>
    </source>
</evidence>
<evidence type="ECO:0000313" key="15">
    <source>
        <dbReference type="Proteomes" id="UP000557717"/>
    </source>
</evidence>
<name>A0A840V1I6_9BACT</name>
<comment type="caution">
    <text evidence="14">The sequence shown here is derived from an EMBL/GenBank/DDBJ whole genome shotgun (WGS) entry which is preliminary data.</text>
</comment>
<keyword evidence="6 10" id="KW-0547">Nucleotide-binding</keyword>
<dbReference type="InterPro" id="IPR027417">
    <property type="entry name" value="P-loop_NTPase"/>
</dbReference>
<feature type="binding site" evidence="10">
    <location>
        <begin position="16"/>
        <end position="23"/>
    </location>
    <ligand>
        <name>ATP</name>
        <dbReference type="ChEBI" id="CHEBI:30616"/>
    </ligand>
</feature>
<keyword evidence="4 10" id="KW-0808">Transferase</keyword>
<dbReference type="GO" id="GO:0006400">
    <property type="term" value="P:tRNA modification"/>
    <property type="evidence" value="ECO:0007669"/>
    <property type="project" value="TreeGrafter"/>
</dbReference>
<dbReference type="GO" id="GO:0052381">
    <property type="term" value="F:tRNA dimethylallyltransferase activity"/>
    <property type="evidence" value="ECO:0007669"/>
    <property type="project" value="UniProtKB-UniRule"/>
</dbReference>
<keyword evidence="8 10" id="KW-0460">Magnesium</keyword>
<dbReference type="SUPFAM" id="SSF52540">
    <property type="entry name" value="P-loop containing nucleoside triphosphate hydrolases"/>
    <property type="match status" value="1"/>
</dbReference>
<dbReference type="HAMAP" id="MF_00185">
    <property type="entry name" value="IPP_trans"/>
    <property type="match status" value="1"/>
</dbReference>
<organism evidence="14 15">
    <name type="scientific">Haloferula luteola</name>
    <dbReference type="NCBI Taxonomy" id="595692"/>
    <lineage>
        <taxon>Bacteria</taxon>
        <taxon>Pseudomonadati</taxon>
        <taxon>Verrucomicrobiota</taxon>
        <taxon>Verrucomicrobiia</taxon>
        <taxon>Verrucomicrobiales</taxon>
        <taxon>Verrucomicrobiaceae</taxon>
        <taxon>Haloferula</taxon>
    </lineage>
</organism>
<dbReference type="PANTHER" id="PTHR11088:SF60">
    <property type="entry name" value="TRNA DIMETHYLALLYLTRANSFERASE"/>
    <property type="match status" value="1"/>
</dbReference>
<accession>A0A840V1I6</accession>
<dbReference type="InterPro" id="IPR039657">
    <property type="entry name" value="Dimethylallyltransferase"/>
</dbReference>
<keyword evidence="7 10" id="KW-0067">ATP-binding</keyword>
<evidence type="ECO:0000256" key="9">
    <source>
        <dbReference type="ARBA" id="ARBA00049563"/>
    </source>
</evidence>
<evidence type="ECO:0000256" key="1">
    <source>
        <dbReference type="ARBA" id="ARBA00001946"/>
    </source>
</evidence>
<evidence type="ECO:0000256" key="2">
    <source>
        <dbReference type="ARBA" id="ARBA00003213"/>
    </source>
</evidence>